<dbReference type="InterPro" id="IPR013783">
    <property type="entry name" value="Ig-like_fold"/>
</dbReference>
<dbReference type="Pfam" id="PF00084">
    <property type="entry name" value="Sushi"/>
    <property type="match status" value="1"/>
</dbReference>
<dbReference type="PANTHER" id="PTHR19325:SF575">
    <property type="entry name" value="LOCOMOTION-RELATED PROTEIN HIKARU GENKI"/>
    <property type="match status" value="1"/>
</dbReference>
<sequence length="509" mass="57380">MSRTGYSPSETAASAPASNICTLPERLHNTLLYRGSTFIEPKNSDAILATAGIRQEKLPSGGSNRYFPNGTEVLFKCLSAYSGKRRRGRLFVKMEFGLDVLIIVVSVPKKLKPLTMHTRIHPGPVDHNRNKSCLFVRPNPDVVAFVNDKKVKVDSAKFPAGTEVVYRCVDIGKYSFEGSARRRCVGGQWTGTEPFVPGGCPQEYDYALYSVLFPSNAVRPLPFPLVFLYSRKAPTILFRHQVGQIAQSNDGKLVVYPGTILHLECLWIRKYGTPHWEVSHKNRKYPEGWTNEPGRDSQLEYRLTIYHAKTEDSGMFTCVTPMGHQHAVEIVVSAVHCQTISETGGLILSTTVTKMNVKVVFSCEPGRKLIGNEQAMCLPSGQWSAKPPVCQKLPFFYRNSAVSVSRHQQKRHQFQCQVLLRDIETIIFGCKSGIQNPRPDCPAVHGWWSVVRHGPHVPPHQERLIQIYIKTVNILVCAHIEQKKTRHDYVEETVNRTRLSKRMIMAESI</sequence>
<evidence type="ECO:0000256" key="1">
    <source>
        <dbReference type="ARBA" id="ARBA00022659"/>
    </source>
</evidence>
<evidence type="ECO:0000313" key="8">
    <source>
        <dbReference type="Proteomes" id="UP001054945"/>
    </source>
</evidence>
<evidence type="ECO:0000256" key="3">
    <source>
        <dbReference type="ARBA" id="ARBA00023157"/>
    </source>
</evidence>
<dbReference type="Gene3D" id="2.10.70.10">
    <property type="entry name" value="Complement Module, domain 1"/>
    <property type="match status" value="2"/>
</dbReference>
<keyword evidence="1 5" id="KW-0768">Sushi</keyword>
<gene>
    <name evidence="7" type="primary">X975_11765</name>
    <name evidence="7" type="ORF">CEXT_426901</name>
</gene>
<evidence type="ECO:0000256" key="5">
    <source>
        <dbReference type="PROSITE-ProRule" id="PRU00302"/>
    </source>
</evidence>
<dbReference type="InterPro" id="IPR050350">
    <property type="entry name" value="Compl-Cell_Adhes-Reg"/>
</dbReference>
<keyword evidence="3 5" id="KW-1015">Disulfide bond</keyword>
<dbReference type="PROSITE" id="PS50923">
    <property type="entry name" value="SUSHI"/>
    <property type="match status" value="1"/>
</dbReference>
<feature type="domain" description="Sushi" evidence="6">
    <location>
        <begin position="335"/>
        <end position="392"/>
    </location>
</feature>
<dbReference type="SUPFAM" id="SSF48726">
    <property type="entry name" value="Immunoglobulin"/>
    <property type="match status" value="1"/>
</dbReference>
<proteinExistence type="predicted"/>
<evidence type="ECO:0000256" key="2">
    <source>
        <dbReference type="ARBA" id="ARBA00022737"/>
    </source>
</evidence>
<dbReference type="InterPro" id="IPR036179">
    <property type="entry name" value="Ig-like_dom_sf"/>
</dbReference>
<keyword evidence="8" id="KW-1185">Reference proteome</keyword>
<evidence type="ECO:0000313" key="7">
    <source>
        <dbReference type="EMBL" id="GIY12307.1"/>
    </source>
</evidence>
<accession>A0AAV4QSR4</accession>
<dbReference type="CDD" id="cd00033">
    <property type="entry name" value="CCP"/>
    <property type="match status" value="1"/>
</dbReference>
<evidence type="ECO:0000256" key="4">
    <source>
        <dbReference type="ARBA" id="ARBA00023180"/>
    </source>
</evidence>
<dbReference type="SMART" id="SM00032">
    <property type="entry name" value="CCP"/>
    <property type="match status" value="2"/>
</dbReference>
<dbReference type="EMBL" id="BPLR01006772">
    <property type="protein sequence ID" value="GIY12307.1"/>
    <property type="molecule type" value="Genomic_DNA"/>
</dbReference>
<dbReference type="InterPro" id="IPR000436">
    <property type="entry name" value="Sushi_SCR_CCP_dom"/>
</dbReference>
<dbReference type="AlphaFoldDB" id="A0AAV4QSR4"/>
<dbReference type="Gene3D" id="2.60.40.10">
    <property type="entry name" value="Immunoglobulins"/>
    <property type="match status" value="1"/>
</dbReference>
<dbReference type="SUPFAM" id="SSF57535">
    <property type="entry name" value="Complement control module/SCR domain"/>
    <property type="match status" value="1"/>
</dbReference>
<dbReference type="PANTHER" id="PTHR19325">
    <property type="entry name" value="COMPLEMENT COMPONENT-RELATED SUSHI DOMAIN-CONTAINING"/>
    <property type="match status" value="1"/>
</dbReference>
<comment type="caution">
    <text evidence="7">The sequence shown here is derived from an EMBL/GenBank/DDBJ whole genome shotgun (WGS) entry which is preliminary data.</text>
</comment>
<protein>
    <submittedName>
        <fullName evidence="7">Sushi, von Willebrand factor type A, EGF and pentraxin domain-containing protein 1</fullName>
    </submittedName>
</protein>
<evidence type="ECO:0000259" key="6">
    <source>
        <dbReference type="PROSITE" id="PS50923"/>
    </source>
</evidence>
<reference evidence="7 8" key="1">
    <citation type="submission" date="2021-06" db="EMBL/GenBank/DDBJ databases">
        <title>Caerostris extrusa draft genome.</title>
        <authorList>
            <person name="Kono N."/>
            <person name="Arakawa K."/>
        </authorList>
    </citation>
    <scope>NUCLEOTIDE SEQUENCE [LARGE SCALE GENOMIC DNA]</scope>
</reference>
<organism evidence="7 8">
    <name type="scientific">Caerostris extrusa</name>
    <name type="common">Bark spider</name>
    <name type="synonym">Caerostris bankana</name>
    <dbReference type="NCBI Taxonomy" id="172846"/>
    <lineage>
        <taxon>Eukaryota</taxon>
        <taxon>Metazoa</taxon>
        <taxon>Ecdysozoa</taxon>
        <taxon>Arthropoda</taxon>
        <taxon>Chelicerata</taxon>
        <taxon>Arachnida</taxon>
        <taxon>Araneae</taxon>
        <taxon>Araneomorphae</taxon>
        <taxon>Entelegynae</taxon>
        <taxon>Araneoidea</taxon>
        <taxon>Araneidae</taxon>
        <taxon>Caerostris</taxon>
    </lineage>
</organism>
<comment type="caution">
    <text evidence="5">Lacks conserved residue(s) required for the propagation of feature annotation.</text>
</comment>
<keyword evidence="4" id="KW-0325">Glycoprotein</keyword>
<dbReference type="Proteomes" id="UP001054945">
    <property type="component" value="Unassembled WGS sequence"/>
</dbReference>
<dbReference type="InterPro" id="IPR035976">
    <property type="entry name" value="Sushi/SCR/CCP_sf"/>
</dbReference>
<keyword evidence="2" id="KW-0677">Repeat</keyword>
<feature type="disulfide bond" evidence="5">
    <location>
        <begin position="363"/>
        <end position="390"/>
    </location>
</feature>
<name>A0AAV4QSR4_CAEEX</name>